<dbReference type="Pfam" id="PF09084">
    <property type="entry name" value="NMT1"/>
    <property type="match status" value="1"/>
</dbReference>
<dbReference type="RefSeq" id="WP_181740484.1">
    <property type="nucleotide sequence ID" value="NZ_JACEOL010000033.1"/>
</dbReference>
<reference evidence="6 7" key="1">
    <citation type="submission" date="2020-07" db="EMBL/GenBank/DDBJ databases">
        <title>Thermoactinomyces phylogeny.</title>
        <authorList>
            <person name="Dunlap C."/>
        </authorList>
    </citation>
    <scope>NUCLEOTIDE SEQUENCE [LARGE SCALE GENOMIC DNA]</scope>
    <source>
        <strain evidence="6 7">AMNI-1</strain>
    </source>
</reference>
<feature type="chain" id="PRO_5038953349" evidence="4">
    <location>
        <begin position="23"/>
        <end position="339"/>
    </location>
</feature>
<dbReference type="SUPFAM" id="SSF53850">
    <property type="entry name" value="Periplasmic binding protein-like II"/>
    <property type="match status" value="1"/>
</dbReference>
<sequence length="339" mass="38217">MKNKICWLPAFILVLCFALVTACKPTSGDNTKIRLVEVTHSLFYAPQYVAMSQGFFKQEGLLIELVNGNGGDKTMTTLLADESDIVLVGVESGIYVTARSGSNPVTAFAQLTQTDGSFLVSRKPIRQFNWQMLKEKSLLGQRRGGMPEMVSEYVQRKNKLVPHKDVRIIQNIDYQNLGNAFLSGTGDFAQLFEPLASKIEEEGKGYIVASFGKDSGYLPYTCYLTKKSWIQKNPEIAKKFVRAVYNGQRWVQTHSPEEIASVIQDYFPETNKSTLVRVVKRYKEQSSYASNPLIDKDEYQHLLDIMQQAGELPRHVLYEQLIDTKISQEVMQEAKGASS</sequence>
<dbReference type="InterPro" id="IPR015168">
    <property type="entry name" value="SsuA/THI5"/>
</dbReference>
<evidence type="ECO:0000256" key="3">
    <source>
        <dbReference type="ARBA" id="ARBA00022729"/>
    </source>
</evidence>
<protein>
    <submittedName>
        <fullName evidence="6">ABC transporter substrate-binding protein</fullName>
    </submittedName>
</protein>
<feature type="signal peptide" evidence="4">
    <location>
        <begin position="1"/>
        <end position="22"/>
    </location>
</feature>
<dbReference type="Gene3D" id="3.40.190.10">
    <property type="entry name" value="Periplasmic binding protein-like II"/>
    <property type="match status" value="2"/>
</dbReference>
<dbReference type="EMBL" id="JACEOL010000033">
    <property type="protein sequence ID" value="MBA4602694.1"/>
    <property type="molecule type" value="Genomic_DNA"/>
</dbReference>
<gene>
    <name evidence="6" type="ORF">H2C83_10295</name>
</gene>
<dbReference type="AlphaFoldDB" id="A0A7W1XT14"/>
<dbReference type="Proteomes" id="UP000538292">
    <property type="component" value="Unassembled WGS sequence"/>
</dbReference>
<name>A0A7W1XT14_9BACL</name>
<dbReference type="PANTHER" id="PTHR30024">
    <property type="entry name" value="ALIPHATIC SULFONATES-BINDING PROTEIN-RELATED"/>
    <property type="match status" value="1"/>
</dbReference>
<evidence type="ECO:0000256" key="1">
    <source>
        <dbReference type="ARBA" id="ARBA00004418"/>
    </source>
</evidence>
<accession>A0A7W1XT14</accession>
<evidence type="ECO:0000256" key="2">
    <source>
        <dbReference type="ARBA" id="ARBA00010742"/>
    </source>
</evidence>
<keyword evidence="7" id="KW-1185">Reference proteome</keyword>
<evidence type="ECO:0000259" key="5">
    <source>
        <dbReference type="Pfam" id="PF09084"/>
    </source>
</evidence>
<evidence type="ECO:0000313" key="6">
    <source>
        <dbReference type="EMBL" id="MBA4602694.1"/>
    </source>
</evidence>
<evidence type="ECO:0000256" key="4">
    <source>
        <dbReference type="SAM" id="SignalP"/>
    </source>
</evidence>
<organism evidence="6 7">
    <name type="scientific">Thermoactinomyces mirandus</name>
    <dbReference type="NCBI Taxonomy" id="2756294"/>
    <lineage>
        <taxon>Bacteria</taxon>
        <taxon>Bacillati</taxon>
        <taxon>Bacillota</taxon>
        <taxon>Bacilli</taxon>
        <taxon>Bacillales</taxon>
        <taxon>Thermoactinomycetaceae</taxon>
        <taxon>Thermoactinomyces</taxon>
    </lineage>
</organism>
<comment type="subcellular location">
    <subcellularLocation>
        <location evidence="1">Periplasm</location>
    </subcellularLocation>
</comment>
<evidence type="ECO:0000313" key="7">
    <source>
        <dbReference type="Proteomes" id="UP000538292"/>
    </source>
</evidence>
<comment type="similarity">
    <text evidence="2">Belongs to the bacterial solute-binding protein SsuA/TauA family.</text>
</comment>
<feature type="domain" description="SsuA/THI5-like" evidence="5">
    <location>
        <begin position="45"/>
        <end position="254"/>
    </location>
</feature>
<comment type="caution">
    <text evidence="6">The sequence shown here is derived from an EMBL/GenBank/DDBJ whole genome shotgun (WGS) entry which is preliminary data.</text>
</comment>
<dbReference type="GO" id="GO:0042597">
    <property type="term" value="C:periplasmic space"/>
    <property type="evidence" value="ECO:0007669"/>
    <property type="project" value="UniProtKB-SubCell"/>
</dbReference>
<dbReference type="PANTHER" id="PTHR30024:SF47">
    <property type="entry name" value="TAURINE-BINDING PERIPLASMIC PROTEIN"/>
    <property type="match status" value="1"/>
</dbReference>
<dbReference type="PROSITE" id="PS51257">
    <property type="entry name" value="PROKAR_LIPOPROTEIN"/>
    <property type="match status" value="1"/>
</dbReference>
<keyword evidence="3 4" id="KW-0732">Signal</keyword>
<proteinExistence type="inferred from homology"/>